<dbReference type="Proteomes" id="UP000054564">
    <property type="component" value="Unassembled WGS sequence"/>
</dbReference>
<protein>
    <submittedName>
        <fullName evidence="2">Uncharacterized protein</fullName>
    </submittedName>
</protein>
<evidence type="ECO:0000313" key="2">
    <source>
        <dbReference type="EMBL" id="KNF02195.1"/>
    </source>
</evidence>
<gene>
    <name evidence="2" type="ORF">PSTG_04692</name>
</gene>
<accession>A0A0L0VT55</accession>
<proteinExistence type="predicted"/>
<evidence type="ECO:0000256" key="1">
    <source>
        <dbReference type="SAM" id="MobiDB-lite"/>
    </source>
</evidence>
<comment type="caution">
    <text evidence="2">The sequence shown here is derived from an EMBL/GenBank/DDBJ whole genome shotgun (WGS) entry which is preliminary data.</text>
</comment>
<feature type="region of interest" description="Disordered" evidence="1">
    <location>
        <begin position="163"/>
        <end position="278"/>
    </location>
</feature>
<name>A0A0L0VT55_9BASI</name>
<sequence>MADFPEDIIIRRIGALMETPRLANTHSRVLESMRGIYVSKYIARYSVASPGFPLPKYIQQVALAKDLALLPAEVVQPNNMGLSPEEVPIITEDQAVTLGVQDDNDRREAIVRDGTTADTPLANDINLAAHEASRVALERQCPPSLFLPGQDPGSIRARNTLSKTTHEGGQANQIKSPAKGQVRLKRQSRKGDSDTNSSVDWGHFDNSANKDFIPHRHHSDEERQSDEDRESNVRMQTGRVGPPGTRAPEGRRTGLGSLFESAQPAPTQGGRQGGYGQPELDLGRPACGPPTRHKVCIFGCHAAKCVMVPKHNPINR</sequence>
<organism evidence="2 3">
    <name type="scientific">Puccinia striiformis f. sp. tritici PST-78</name>
    <dbReference type="NCBI Taxonomy" id="1165861"/>
    <lineage>
        <taxon>Eukaryota</taxon>
        <taxon>Fungi</taxon>
        <taxon>Dikarya</taxon>
        <taxon>Basidiomycota</taxon>
        <taxon>Pucciniomycotina</taxon>
        <taxon>Pucciniomycetes</taxon>
        <taxon>Pucciniales</taxon>
        <taxon>Pucciniaceae</taxon>
        <taxon>Puccinia</taxon>
    </lineage>
</organism>
<dbReference type="AlphaFoldDB" id="A0A0L0VT55"/>
<feature type="compositionally biased region" description="Basic and acidic residues" evidence="1">
    <location>
        <begin position="212"/>
        <end position="222"/>
    </location>
</feature>
<reference evidence="3" key="1">
    <citation type="submission" date="2014-03" db="EMBL/GenBank/DDBJ databases">
        <title>The Genome Sequence of Puccinia striiformis f. sp. tritici PST-78.</title>
        <authorList>
            <consortium name="The Broad Institute Genome Sequencing Platform"/>
            <person name="Cuomo C."/>
            <person name="Hulbert S."/>
            <person name="Chen X."/>
            <person name="Walker B."/>
            <person name="Young S.K."/>
            <person name="Zeng Q."/>
            <person name="Gargeya S."/>
            <person name="Fitzgerald M."/>
            <person name="Haas B."/>
            <person name="Abouelleil A."/>
            <person name="Alvarado L."/>
            <person name="Arachchi H.M."/>
            <person name="Berlin A.M."/>
            <person name="Chapman S.B."/>
            <person name="Goldberg J."/>
            <person name="Griggs A."/>
            <person name="Gujja S."/>
            <person name="Hansen M."/>
            <person name="Howarth C."/>
            <person name="Imamovic A."/>
            <person name="Larimer J."/>
            <person name="McCowan C."/>
            <person name="Montmayeur A."/>
            <person name="Murphy C."/>
            <person name="Neiman D."/>
            <person name="Pearson M."/>
            <person name="Priest M."/>
            <person name="Roberts A."/>
            <person name="Saif S."/>
            <person name="Shea T."/>
            <person name="Sisk P."/>
            <person name="Sykes S."/>
            <person name="Wortman J."/>
            <person name="Nusbaum C."/>
            <person name="Birren B."/>
        </authorList>
    </citation>
    <scope>NUCLEOTIDE SEQUENCE [LARGE SCALE GENOMIC DNA]</scope>
    <source>
        <strain evidence="3">race PST-78</strain>
    </source>
</reference>
<dbReference type="EMBL" id="AJIL01000025">
    <property type="protein sequence ID" value="KNF02195.1"/>
    <property type="molecule type" value="Genomic_DNA"/>
</dbReference>
<keyword evidence="3" id="KW-1185">Reference proteome</keyword>
<evidence type="ECO:0000313" key="3">
    <source>
        <dbReference type="Proteomes" id="UP000054564"/>
    </source>
</evidence>